<comment type="caution">
    <text evidence="2">The sequence shown here is derived from an EMBL/GenBank/DDBJ whole genome shotgun (WGS) entry which is preliminary data.</text>
</comment>
<feature type="transmembrane region" description="Helical" evidence="1">
    <location>
        <begin position="120"/>
        <end position="139"/>
    </location>
</feature>
<evidence type="ECO:0000256" key="1">
    <source>
        <dbReference type="SAM" id="Phobius"/>
    </source>
</evidence>
<dbReference type="RefSeq" id="WP_176063209.1">
    <property type="nucleotide sequence ID" value="NZ_BJTG01000002.1"/>
</dbReference>
<keyword evidence="1" id="KW-0812">Transmembrane</keyword>
<keyword evidence="3" id="KW-1185">Reference proteome</keyword>
<keyword evidence="1" id="KW-0472">Membrane</keyword>
<evidence type="ECO:0000313" key="3">
    <source>
        <dbReference type="Proteomes" id="UP000503640"/>
    </source>
</evidence>
<protein>
    <submittedName>
        <fullName evidence="2">Membrane protein</fullName>
    </submittedName>
</protein>
<proteinExistence type="predicted"/>
<dbReference type="Pfam" id="PF04238">
    <property type="entry name" value="DUF420"/>
    <property type="match status" value="1"/>
</dbReference>
<accession>A0A7I9VI40</accession>
<organism evidence="2 3">
    <name type="scientific">Anaeromyxobacter diazotrophicus</name>
    <dbReference type="NCBI Taxonomy" id="2590199"/>
    <lineage>
        <taxon>Bacteria</taxon>
        <taxon>Pseudomonadati</taxon>
        <taxon>Myxococcota</taxon>
        <taxon>Myxococcia</taxon>
        <taxon>Myxococcales</taxon>
        <taxon>Cystobacterineae</taxon>
        <taxon>Anaeromyxobacteraceae</taxon>
        <taxon>Anaeromyxobacter</taxon>
    </lineage>
</organism>
<dbReference type="PANTHER" id="PTHR37692:SF1">
    <property type="entry name" value="DUF420 DOMAIN-CONTAINING PROTEIN"/>
    <property type="match status" value="1"/>
</dbReference>
<feature type="transmembrane region" description="Helical" evidence="1">
    <location>
        <begin position="6"/>
        <end position="26"/>
    </location>
</feature>
<dbReference type="Proteomes" id="UP000503640">
    <property type="component" value="Unassembled WGS sequence"/>
</dbReference>
<feature type="transmembrane region" description="Helical" evidence="1">
    <location>
        <begin position="76"/>
        <end position="99"/>
    </location>
</feature>
<evidence type="ECO:0000313" key="2">
    <source>
        <dbReference type="EMBL" id="GEJ56064.1"/>
    </source>
</evidence>
<reference evidence="3" key="1">
    <citation type="journal article" date="2020" name="Appl. Environ. Microbiol.">
        <title>Diazotrophic Anaeromyxobacter Isolates from Soils.</title>
        <authorList>
            <person name="Masuda Y."/>
            <person name="Yamanaka H."/>
            <person name="Xu Z.X."/>
            <person name="Shiratori Y."/>
            <person name="Aono T."/>
            <person name="Amachi S."/>
            <person name="Senoo K."/>
            <person name="Itoh H."/>
        </authorList>
    </citation>
    <scope>NUCLEOTIDE SEQUENCE [LARGE SCALE GENOMIC DNA]</scope>
    <source>
        <strain evidence="3">R267</strain>
    </source>
</reference>
<keyword evidence="1" id="KW-1133">Transmembrane helix</keyword>
<feature type="transmembrane region" description="Helical" evidence="1">
    <location>
        <begin position="38"/>
        <end position="56"/>
    </location>
</feature>
<dbReference type="PANTHER" id="PTHR37692">
    <property type="entry name" value="HYPOTHETICAL MEMBRANE SPANNING PROTEIN"/>
    <property type="match status" value="1"/>
</dbReference>
<gene>
    <name evidence="2" type="ORF">AMYX_08050</name>
</gene>
<dbReference type="AlphaFoldDB" id="A0A7I9VI40"/>
<sequence length="143" mass="15365">MTVAAALPTVNAALNATSAALLLLGWRAIRAGRRELHRALMLGACGSSVLFLAGYFTRIALTGTHRFPGGGALKAVYLAVLASHTLLAALTLPLVLRTLQLSLGARFPEHRRVARVTFPVWMYVSLTGVAVYVMLYHLAPHHP</sequence>
<dbReference type="EMBL" id="BJTG01000002">
    <property type="protein sequence ID" value="GEJ56064.1"/>
    <property type="molecule type" value="Genomic_DNA"/>
</dbReference>
<dbReference type="InterPro" id="IPR007352">
    <property type="entry name" value="DUF420"/>
</dbReference>
<name>A0A7I9VI40_9BACT</name>